<comment type="caution">
    <text evidence="1">The sequence shown here is derived from an EMBL/GenBank/DDBJ whole genome shotgun (WGS) entry which is preliminary data.</text>
</comment>
<name>A0ABT5DWT0_9BACT</name>
<keyword evidence="2" id="KW-1185">Reference proteome</keyword>
<evidence type="ECO:0000313" key="1">
    <source>
        <dbReference type="EMBL" id="MDC0718076.1"/>
    </source>
</evidence>
<dbReference type="RefSeq" id="WP_272086557.1">
    <property type="nucleotide sequence ID" value="NZ_JAQNDL010000001.1"/>
</dbReference>
<dbReference type="Gene3D" id="1.10.600.10">
    <property type="entry name" value="Farnesyl Diphosphate Synthase"/>
    <property type="match status" value="1"/>
</dbReference>
<gene>
    <name evidence="1" type="ORF">POL25_14310</name>
</gene>
<dbReference type="InterPro" id="IPR008949">
    <property type="entry name" value="Isoprenoid_synthase_dom_sf"/>
</dbReference>
<organism evidence="1 2">
    <name type="scientific">Nannocystis bainbridge</name>
    <dbReference type="NCBI Taxonomy" id="2995303"/>
    <lineage>
        <taxon>Bacteria</taxon>
        <taxon>Pseudomonadati</taxon>
        <taxon>Myxococcota</taxon>
        <taxon>Polyangia</taxon>
        <taxon>Nannocystales</taxon>
        <taxon>Nannocystaceae</taxon>
        <taxon>Nannocystis</taxon>
    </lineage>
</organism>
<reference evidence="1 2" key="1">
    <citation type="submission" date="2022-11" db="EMBL/GenBank/DDBJ databases">
        <title>Minimal conservation of predation-associated metabolite biosynthetic gene clusters underscores biosynthetic potential of Myxococcota including descriptions for ten novel species: Archangium lansinium sp. nov., Myxococcus landrumus sp. nov., Nannocystis bai.</title>
        <authorList>
            <person name="Ahearne A."/>
            <person name="Stevens C."/>
            <person name="Dowd S."/>
        </authorList>
    </citation>
    <scope>NUCLEOTIDE SEQUENCE [LARGE SCALE GENOMIC DNA]</scope>
    <source>
        <strain evidence="1 2">BB15-2</strain>
    </source>
</reference>
<evidence type="ECO:0000313" key="2">
    <source>
        <dbReference type="Proteomes" id="UP001221686"/>
    </source>
</evidence>
<dbReference type="EMBL" id="JAQNDL010000001">
    <property type="protein sequence ID" value="MDC0718076.1"/>
    <property type="molecule type" value="Genomic_DNA"/>
</dbReference>
<sequence length="317" mass="33290">MHETLAIAVTAAHHECDDVVRDPLLDSAQSELLLAFFARMRAKKSSLMADPAALPLLVGLSECGKANVDLAAGCTLYDMALQLFDDGSGPAAASDRRRAALVDNAGLALHMVAVDMIAGAVPAGRAEAARRSLQRHSLRAVAARHRDLGGTIAHDEAGARQHHADRASVSALSAELAAIAAGCEPERVAAYCRIGEATAEVGRIAEDLHDLLAAPRSRDLERGTLSFPLVCFTARASVAERAELTRLRAELPASLGAIRKLLLAGPAVRASVGAMEAARRTVHAEIAALFPVGSALDLLGEFVDAVAAERYRRPRAA</sequence>
<dbReference type="SUPFAM" id="SSF48576">
    <property type="entry name" value="Terpenoid synthases"/>
    <property type="match status" value="1"/>
</dbReference>
<protein>
    <recommendedName>
        <fullName evidence="3">Polyprenyl synthetase</fullName>
    </recommendedName>
</protein>
<accession>A0ABT5DWT0</accession>
<dbReference type="Proteomes" id="UP001221686">
    <property type="component" value="Unassembled WGS sequence"/>
</dbReference>
<proteinExistence type="predicted"/>
<evidence type="ECO:0008006" key="3">
    <source>
        <dbReference type="Google" id="ProtNLM"/>
    </source>
</evidence>